<sequence length="243" mass="24722">MNGIGNQGLDALAALCGGAAKVQTSNNANNGASSIAVNQAGAPQGTMFPIVPSQSTSYSAHNVGAYGRVLPSNHQHGPNVPFPGNPSGDNANHAESISQFQQAMAAAMNGGFGNANQSGPSPTAALSAFISAGLLNPGIAAPPQQPQADNAQNISYQQYLQYAAAEVAKQAKNGSDSTASSLAQFGLDENSAMALAMASSGQQMPPFPQSHLQSLQGELSFPNLFCLIVGIVRSLESRLLSSP</sequence>
<gene>
    <name evidence="2" type="ORF">ASEP1449_LOCUS4409</name>
</gene>
<organism evidence="2">
    <name type="scientific">Attheya septentrionalis</name>
    <dbReference type="NCBI Taxonomy" id="420275"/>
    <lineage>
        <taxon>Eukaryota</taxon>
        <taxon>Sar</taxon>
        <taxon>Stramenopiles</taxon>
        <taxon>Ochrophyta</taxon>
        <taxon>Bacillariophyta</taxon>
        <taxon>Coscinodiscophyceae</taxon>
        <taxon>Chaetocerotophycidae</taxon>
        <taxon>Chaetocerotales</taxon>
        <taxon>Attheyaceae</taxon>
        <taxon>Attheya</taxon>
    </lineage>
</organism>
<proteinExistence type="predicted"/>
<evidence type="ECO:0000256" key="1">
    <source>
        <dbReference type="SAM" id="MobiDB-lite"/>
    </source>
</evidence>
<dbReference type="AlphaFoldDB" id="A0A7S2U9B5"/>
<dbReference type="EMBL" id="HBHQ01006545">
    <property type="protein sequence ID" value="CAD9812584.1"/>
    <property type="molecule type" value="Transcribed_RNA"/>
</dbReference>
<protein>
    <submittedName>
        <fullName evidence="2">Uncharacterized protein</fullName>
    </submittedName>
</protein>
<name>A0A7S2U9B5_9STRA</name>
<reference evidence="2" key="1">
    <citation type="submission" date="2021-01" db="EMBL/GenBank/DDBJ databases">
        <authorList>
            <person name="Corre E."/>
            <person name="Pelletier E."/>
            <person name="Niang G."/>
            <person name="Scheremetjew M."/>
            <person name="Finn R."/>
            <person name="Kale V."/>
            <person name="Holt S."/>
            <person name="Cochrane G."/>
            <person name="Meng A."/>
            <person name="Brown T."/>
            <person name="Cohen L."/>
        </authorList>
    </citation>
    <scope>NUCLEOTIDE SEQUENCE</scope>
    <source>
        <strain evidence="2">CCMP2084</strain>
    </source>
</reference>
<feature type="region of interest" description="Disordered" evidence="1">
    <location>
        <begin position="69"/>
        <end position="93"/>
    </location>
</feature>
<evidence type="ECO:0000313" key="2">
    <source>
        <dbReference type="EMBL" id="CAD9812584.1"/>
    </source>
</evidence>
<accession>A0A7S2U9B5</accession>